<name>C6HFT3_AJECH</name>
<dbReference type="EMBL" id="GG692425">
    <property type="protein sequence ID" value="EER40684.1"/>
    <property type="molecule type" value="Genomic_DNA"/>
</dbReference>
<evidence type="ECO:0000313" key="2">
    <source>
        <dbReference type="Proteomes" id="UP000002624"/>
    </source>
</evidence>
<proteinExistence type="predicted"/>
<dbReference type="AlphaFoldDB" id="C6HFT3"/>
<accession>C6HFT3</accession>
<protein>
    <submittedName>
        <fullName evidence="1">Uncharacterized protein</fullName>
    </submittedName>
</protein>
<dbReference type="VEuPathDB" id="FungiDB:HCDG_05273"/>
<sequence length="185" mass="21076">MEYVSQEWFNPLTSSDSQYDLSLISEAQPLFTLCVRQSSPKDTPPARADSRRSGANMFSLSCAGGSTMNFTHICTNSEKLYGRRGLGHLVIHHNSRRRTQIFYKRTNYYAAYADSHSLKNCGISAHEGQHYLKSSSRPFKRWLAIYGLKKGQKLRKLRPLILVRSLASLETHQHENWTPIGLSGR</sequence>
<dbReference type="Proteomes" id="UP000002624">
    <property type="component" value="Unassembled WGS sequence"/>
</dbReference>
<dbReference type="HOGENOM" id="CLU_1460920_0_0_1"/>
<reference evidence="2" key="1">
    <citation type="submission" date="2009-05" db="EMBL/GenBank/DDBJ databases">
        <title>The genome sequence of Ajellomyces capsulatus strain H143.</title>
        <authorList>
            <person name="Champion M."/>
            <person name="Cuomo C.A."/>
            <person name="Ma L.-J."/>
            <person name="Henn M.R."/>
            <person name="Sil A."/>
            <person name="Goldman B."/>
            <person name="Young S.K."/>
            <person name="Kodira C.D."/>
            <person name="Zeng Q."/>
            <person name="Koehrsen M."/>
            <person name="Alvarado L."/>
            <person name="Berlin A.M."/>
            <person name="Borenstein D."/>
            <person name="Chen Z."/>
            <person name="Engels R."/>
            <person name="Freedman E."/>
            <person name="Gellesch M."/>
            <person name="Goldberg J."/>
            <person name="Griggs A."/>
            <person name="Gujja S."/>
            <person name="Heiman D.I."/>
            <person name="Hepburn T.A."/>
            <person name="Howarth C."/>
            <person name="Jen D."/>
            <person name="Larson L."/>
            <person name="Lewis B."/>
            <person name="Mehta T."/>
            <person name="Park D."/>
            <person name="Pearson M."/>
            <person name="Roberts A."/>
            <person name="Saif S."/>
            <person name="Shea T.D."/>
            <person name="Shenoy N."/>
            <person name="Sisk P."/>
            <person name="Stolte C."/>
            <person name="Sykes S."/>
            <person name="Walk T."/>
            <person name="White J."/>
            <person name="Yandava C."/>
            <person name="Klein B."/>
            <person name="McEwen J.G."/>
            <person name="Puccia R."/>
            <person name="Goldman G.H."/>
            <person name="Felipe M.S."/>
            <person name="Nino-Vega G."/>
            <person name="San-Blas G."/>
            <person name="Taylor J.W."/>
            <person name="Mendoza L."/>
            <person name="Galagan J.E."/>
            <person name="Nusbaum C."/>
            <person name="Birren B.W."/>
        </authorList>
    </citation>
    <scope>NUCLEOTIDE SEQUENCE [LARGE SCALE GENOMIC DNA]</scope>
    <source>
        <strain evidence="2">H143</strain>
    </source>
</reference>
<gene>
    <name evidence="1" type="ORF">HCDG_05273</name>
</gene>
<organism evidence="1 2">
    <name type="scientific">Ajellomyces capsulatus (strain H143)</name>
    <name type="common">Darling's disease fungus</name>
    <name type="synonym">Histoplasma capsulatum</name>
    <dbReference type="NCBI Taxonomy" id="544712"/>
    <lineage>
        <taxon>Eukaryota</taxon>
        <taxon>Fungi</taxon>
        <taxon>Dikarya</taxon>
        <taxon>Ascomycota</taxon>
        <taxon>Pezizomycotina</taxon>
        <taxon>Eurotiomycetes</taxon>
        <taxon>Eurotiomycetidae</taxon>
        <taxon>Onygenales</taxon>
        <taxon>Ajellomycetaceae</taxon>
        <taxon>Histoplasma</taxon>
    </lineage>
</organism>
<evidence type="ECO:0000313" key="1">
    <source>
        <dbReference type="EMBL" id="EER40684.1"/>
    </source>
</evidence>